<dbReference type="RefSeq" id="WP_198638557.1">
    <property type="nucleotide sequence ID" value="NZ_JAEHNY010000006.1"/>
</dbReference>
<dbReference type="InterPro" id="IPR012373">
    <property type="entry name" value="Ferrdict_sens_TM"/>
</dbReference>
<keyword evidence="1" id="KW-1133">Transmembrane helix</keyword>
<evidence type="ECO:0000259" key="3">
    <source>
        <dbReference type="Pfam" id="PF16344"/>
    </source>
</evidence>
<sequence length="377" mass="43345">MKGKLSDEEERFFTSWIQESEEKQDLFNRLKDSENAENISVIAKLDDNEEWQKVLEKYRNKKIKENKTFNISSLLKYAAVFIGLIGLGYGYWNYNFNNQSSFESGDSITLTLGNGKTLQISPEAQQTITDVQGKILSEQKGELIDYSRTTEVRKLVYNTLTVPNGIRFSVVLSDSTVVHLNAGSSLKYPIKFIENQNRQVFLKGEAYFDVTKNKAKPFVVTSGNLDVRVLGTKFNVSSYPEDEHIKTVLVEGAVSLYNAKNKYDPKRALKLKPGYKADWDRLYGGTKAVEQVDTDIYTGWTEGKLIIKEMPFKNIIQKLQRHYKVNIENKYEDLNNEVFTATFDIETIEETLKIFAIETPFQYEIKGDDIIIYKPEN</sequence>
<dbReference type="PANTHER" id="PTHR30273">
    <property type="entry name" value="PERIPLASMIC SIGNAL SENSOR AND SIGMA FACTOR ACTIVATOR FECR-RELATED"/>
    <property type="match status" value="1"/>
</dbReference>
<comment type="caution">
    <text evidence="4">The sequence shown here is derived from an EMBL/GenBank/DDBJ whole genome shotgun (WGS) entry which is preliminary data.</text>
</comment>
<dbReference type="Proteomes" id="UP000635665">
    <property type="component" value="Unassembled WGS sequence"/>
</dbReference>
<keyword evidence="5" id="KW-1185">Reference proteome</keyword>
<organism evidence="4 5">
    <name type="scientific">Salegentibacter maritimus</name>
    <dbReference type="NCBI Taxonomy" id="2794347"/>
    <lineage>
        <taxon>Bacteria</taxon>
        <taxon>Pseudomonadati</taxon>
        <taxon>Bacteroidota</taxon>
        <taxon>Flavobacteriia</taxon>
        <taxon>Flavobacteriales</taxon>
        <taxon>Flavobacteriaceae</taxon>
        <taxon>Salegentibacter</taxon>
    </lineage>
</organism>
<evidence type="ECO:0000313" key="5">
    <source>
        <dbReference type="Proteomes" id="UP000635665"/>
    </source>
</evidence>
<protein>
    <submittedName>
        <fullName evidence="4">FecR family protein</fullName>
    </submittedName>
</protein>
<evidence type="ECO:0000259" key="2">
    <source>
        <dbReference type="Pfam" id="PF04773"/>
    </source>
</evidence>
<dbReference type="PIRSF" id="PIRSF018266">
    <property type="entry name" value="FecR"/>
    <property type="match status" value="1"/>
</dbReference>
<dbReference type="InterPro" id="IPR006860">
    <property type="entry name" value="FecR"/>
</dbReference>
<reference evidence="4 5" key="1">
    <citation type="submission" date="2020-12" db="EMBL/GenBank/DDBJ databases">
        <title>Salegentibacter orientalis sp. nov., isolated from costal sediment.</title>
        <authorList>
            <person name="Lian F.-B."/>
        </authorList>
    </citation>
    <scope>NUCLEOTIDE SEQUENCE [LARGE SCALE GENOMIC DNA]</scope>
    <source>
        <strain evidence="4 5">F60176</strain>
    </source>
</reference>
<feature type="domain" description="Protein FecR C-terminal" evidence="3">
    <location>
        <begin position="304"/>
        <end position="372"/>
    </location>
</feature>
<dbReference type="Pfam" id="PF16344">
    <property type="entry name" value="FecR_C"/>
    <property type="match status" value="1"/>
</dbReference>
<name>A0ABS0TGG4_9FLAO</name>
<keyword evidence="1" id="KW-0472">Membrane</keyword>
<feature type="domain" description="FecR protein" evidence="2">
    <location>
        <begin position="160"/>
        <end position="254"/>
    </location>
</feature>
<dbReference type="Pfam" id="PF04773">
    <property type="entry name" value="FecR"/>
    <property type="match status" value="1"/>
</dbReference>
<feature type="transmembrane region" description="Helical" evidence="1">
    <location>
        <begin position="74"/>
        <end position="92"/>
    </location>
</feature>
<dbReference type="Gene3D" id="2.60.120.1440">
    <property type="match status" value="1"/>
</dbReference>
<dbReference type="Gene3D" id="3.55.50.30">
    <property type="match status" value="1"/>
</dbReference>
<dbReference type="EMBL" id="JAEHNY010000006">
    <property type="protein sequence ID" value="MBI6120107.1"/>
    <property type="molecule type" value="Genomic_DNA"/>
</dbReference>
<gene>
    <name evidence="4" type="ORF">I6U50_08735</name>
</gene>
<dbReference type="PANTHER" id="PTHR30273:SF2">
    <property type="entry name" value="PROTEIN FECR"/>
    <property type="match status" value="1"/>
</dbReference>
<proteinExistence type="predicted"/>
<evidence type="ECO:0000313" key="4">
    <source>
        <dbReference type="EMBL" id="MBI6120107.1"/>
    </source>
</evidence>
<evidence type="ECO:0000256" key="1">
    <source>
        <dbReference type="SAM" id="Phobius"/>
    </source>
</evidence>
<dbReference type="InterPro" id="IPR032508">
    <property type="entry name" value="FecR_C"/>
</dbReference>
<keyword evidence="1" id="KW-0812">Transmembrane</keyword>
<accession>A0ABS0TGG4</accession>